<dbReference type="EMBL" id="QFGA01000002">
    <property type="protein sequence ID" value="TEB06095.1"/>
    <property type="molecule type" value="Genomic_DNA"/>
</dbReference>
<feature type="domain" description="Cyclophilin-like" evidence="3">
    <location>
        <begin position="85"/>
        <end position="194"/>
    </location>
</feature>
<evidence type="ECO:0000259" key="3">
    <source>
        <dbReference type="Pfam" id="PF18050"/>
    </source>
</evidence>
<dbReference type="AlphaFoldDB" id="A0A4Y7RAS2"/>
<feature type="chain" id="PRO_5038377166" description="Cyclophilin-like domain-containing protein" evidence="2">
    <location>
        <begin position="22"/>
        <end position="199"/>
    </location>
</feature>
<accession>A0A4Y7RAS2</accession>
<dbReference type="Gene3D" id="2.40.100.20">
    <property type="match status" value="1"/>
</dbReference>
<feature type="signal peptide" evidence="2">
    <location>
        <begin position="1"/>
        <end position="21"/>
    </location>
</feature>
<evidence type="ECO:0000256" key="1">
    <source>
        <dbReference type="SAM" id="MobiDB-lite"/>
    </source>
</evidence>
<evidence type="ECO:0000256" key="2">
    <source>
        <dbReference type="SAM" id="SignalP"/>
    </source>
</evidence>
<proteinExistence type="predicted"/>
<keyword evidence="2" id="KW-0732">Signal</keyword>
<dbReference type="InterPro" id="IPR041183">
    <property type="entry name" value="Cyclophilin-like"/>
</dbReference>
<name>A0A4Y7RAS2_9FIRM</name>
<gene>
    <name evidence="4" type="ORF">Psch_03137</name>
</gene>
<sequence length="199" mass="21268">MKNAAALALAFLMVLTLSVCTTEPSGSEQASNIESQNVPSTGESVRTQEPIVSSTGETKNTEIVSKDTKTNETMAIPDQEAMLTITVNNKDFTAAIEDNDTAKAFLAKLPLTLDMSELNGNEKYCYLSDSIRKDTSSCPGTIEAGDIMLYGGNCVVVFYEFVNTTYNYVKIGHISDSGELASALGSGDVTVTFSSRSIN</sequence>
<evidence type="ECO:0000313" key="4">
    <source>
        <dbReference type="EMBL" id="TEB06095.1"/>
    </source>
</evidence>
<dbReference type="InterPro" id="IPR029000">
    <property type="entry name" value="Cyclophilin-like_dom_sf"/>
</dbReference>
<feature type="region of interest" description="Disordered" evidence="1">
    <location>
        <begin position="23"/>
        <end position="59"/>
    </location>
</feature>
<dbReference type="RefSeq" id="WP_243124148.1">
    <property type="nucleotide sequence ID" value="NZ_QFGA01000002.1"/>
</dbReference>
<protein>
    <recommendedName>
        <fullName evidence="3">Cyclophilin-like domain-containing protein</fullName>
    </recommendedName>
</protein>
<dbReference type="Pfam" id="PF18050">
    <property type="entry name" value="Cyclophil_like2"/>
    <property type="match status" value="1"/>
</dbReference>
<evidence type="ECO:0000313" key="5">
    <source>
        <dbReference type="Proteomes" id="UP000298324"/>
    </source>
</evidence>
<reference evidence="4 5" key="1">
    <citation type="journal article" date="2018" name="Environ. Microbiol.">
        <title>Novel energy conservation strategies and behaviour of Pelotomaculum schinkii driving syntrophic propionate catabolism.</title>
        <authorList>
            <person name="Hidalgo-Ahumada C.A.P."/>
            <person name="Nobu M.K."/>
            <person name="Narihiro T."/>
            <person name="Tamaki H."/>
            <person name="Liu W.T."/>
            <person name="Kamagata Y."/>
            <person name="Stams A.J.M."/>
            <person name="Imachi H."/>
            <person name="Sousa D.Z."/>
        </authorList>
    </citation>
    <scope>NUCLEOTIDE SEQUENCE [LARGE SCALE GENOMIC DNA]</scope>
    <source>
        <strain evidence="4 5">HH</strain>
    </source>
</reference>
<keyword evidence="5" id="KW-1185">Reference proteome</keyword>
<dbReference type="Proteomes" id="UP000298324">
    <property type="component" value="Unassembled WGS sequence"/>
</dbReference>
<dbReference type="SUPFAM" id="SSF50891">
    <property type="entry name" value="Cyclophilin-like"/>
    <property type="match status" value="1"/>
</dbReference>
<comment type="caution">
    <text evidence="4">The sequence shown here is derived from an EMBL/GenBank/DDBJ whole genome shotgun (WGS) entry which is preliminary data.</text>
</comment>
<organism evidence="4 5">
    <name type="scientific">Pelotomaculum schinkii</name>
    <dbReference type="NCBI Taxonomy" id="78350"/>
    <lineage>
        <taxon>Bacteria</taxon>
        <taxon>Bacillati</taxon>
        <taxon>Bacillota</taxon>
        <taxon>Clostridia</taxon>
        <taxon>Eubacteriales</taxon>
        <taxon>Desulfotomaculaceae</taxon>
        <taxon>Pelotomaculum</taxon>
    </lineage>
</organism>